<keyword evidence="2" id="KW-1185">Reference proteome</keyword>
<protein>
    <submittedName>
        <fullName evidence="1">Uncharacterized protein</fullName>
    </submittedName>
</protein>
<reference evidence="1 2" key="1">
    <citation type="journal article" date="2016" name="Genome Biol. Evol.">
        <title>Divergent and convergent evolution of fungal pathogenicity.</title>
        <authorList>
            <person name="Shang Y."/>
            <person name="Xiao G."/>
            <person name="Zheng P."/>
            <person name="Cen K."/>
            <person name="Zhan S."/>
            <person name="Wang C."/>
        </authorList>
    </citation>
    <scope>NUCLEOTIDE SEQUENCE [LARGE SCALE GENOMIC DNA]</scope>
    <source>
        <strain evidence="1 2">ARSEF 2679</strain>
    </source>
</reference>
<sequence length="273" mass="30299">MAHQTPLLMAPLMHSAPTGPIALGNLIKDPRSPEIPLTKNDSDAVRKVADKYSEVEQSNVFRHDRKTASGSAGVVAKFFESLALDLGGNKNKSFQSTWKINRLVTRSIYPSEVEVKSVFNEPSVQEGIRNSFFRANVYMITSVQIAYGAEDFISTLRGHGAHLHAVADLNATGLPVNAGIDSSFDAADGIVRKSTFNPSMPFILAYGLREIYYRRKRVAKQKVYRNGDLYNVGGREPEPEEDSVAELRFLAEDNSEIPSMWGMKPSQYILEDD</sequence>
<dbReference type="GeneID" id="30019334"/>
<dbReference type="EMBL" id="AZHB01000005">
    <property type="protein sequence ID" value="OAA69772.1"/>
    <property type="molecule type" value="Genomic_DNA"/>
</dbReference>
<organism evidence="1 2">
    <name type="scientific">Cordyceps fumosorosea (strain ARSEF 2679)</name>
    <name type="common">Isaria fumosorosea</name>
    <dbReference type="NCBI Taxonomy" id="1081104"/>
    <lineage>
        <taxon>Eukaryota</taxon>
        <taxon>Fungi</taxon>
        <taxon>Dikarya</taxon>
        <taxon>Ascomycota</taxon>
        <taxon>Pezizomycotina</taxon>
        <taxon>Sordariomycetes</taxon>
        <taxon>Hypocreomycetidae</taxon>
        <taxon>Hypocreales</taxon>
        <taxon>Cordycipitaceae</taxon>
        <taxon>Cordyceps</taxon>
    </lineage>
</organism>
<evidence type="ECO:0000313" key="2">
    <source>
        <dbReference type="Proteomes" id="UP000076744"/>
    </source>
</evidence>
<name>A0A162JJ35_CORFA</name>
<dbReference type="Proteomes" id="UP000076744">
    <property type="component" value="Unassembled WGS sequence"/>
</dbReference>
<proteinExistence type="predicted"/>
<evidence type="ECO:0000313" key="1">
    <source>
        <dbReference type="EMBL" id="OAA69772.1"/>
    </source>
</evidence>
<dbReference type="RefSeq" id="XP_018706376.1">
    <property type="nucleotide sequence ID" value="XM_018846648.1"/>
</dbReference>
<comment type="caution">
    <text evidence="1">The sequence shown here is derived from an EMBL/GenBank/DDBJ whole genome shotgun (WGS) entry which is preliminary data.</text>
</comment>
<accession>A0A162JJ35</accession>
<gene>
    <name evidence="1" type="ORF">ISF_03042</name>
</gene>
<dbReference type="AlphaFoldDB" id="A0A162JJ35"/>
<dbReference type="OrthoDB" id="4500473at2759"/>